<protein>
    <recommendedName>
        <fullName evidence="2">DUF6535 domain-containing protein</fullName>
    </recommendedName>
</protein>
<sequence length="167" mass="18134">MAAEMQNNNNGNVDANSGFLKDISNRLSHEEHAPIWDKYRAHTFKEHKDLVTRLQSPMGDFLLFATLFSVVVSPFLVAANSLLQPDVQQETLAALSQISAQLAATGAGTSTPSPYDNRALTTDPPVWGLAVNALWMVSLLLSLVATVFAVSTKLSGFDPFSTHQPHI</sequence>
<dbReference type="STRING" id="1330018.A0A167JVM8"/>
<gene>
    <name evidence="3" type="ORF">CALVIDRAFT_566183</name>
</gene>
<keyword evidence="4" id="KW-1185">Reference proteome</keyword>
<keyword evidence="1" id="KW-1133">Transmembrane helix</keyword>
<evidence type="ECO:0000259" key="2">
    <source>
        <dbReference type="Pfam" id="PF20153"/>
    </source>
</evidence>
<evidence type="ECO:0000256" key="1">
    <source>
        <dbReference type="SAM" id="Phobius"/>
    </source>
</evidence>
<keyword evidence="1" id="KW-0812">Transmembrane</keyword>
<dbReference type="Pfam" id="PF20153">
    <property type="entry name" value="DUF6535"/>
    <property type="match status" value="1"/>
</dbReference>
<evidence type="ECO:0000313" key="4">
    <source>
        <dbReference type="Proteomes" id="UP000076738"/>
    </source>
</evidence>
<keyword evidence="1" id="KW-0472">Membrane</keyword>
<feature type="domain" description="DUF6535" evidence="2">
    <location>
        <begin position="36"/>
        <end position="153"/>
    </location>
</feature>
<accession>A0A167JVM8</accession>
<dbReference type="InterPro" id="IPR045338">
    <property type="entry name" value="DUF6535"/>
</dbReference>
<feature type="transmembrane region" description="Helical" evidence="1">
    <location>
        <begin position="126"/>
        <end position="150"/>
    </location>
</feature>
<dbReference type="OrthoDB" id="3219854at2759"/>
<reference evidence="3 4" key="1">
    <citation type="journal article" date="2016" name="Mol. Biol. Evol.">
        <title>Comparative Genomics of Early-Diverging Mushroom-Forming Fungi Provides Insights into the Origins of Lignocellulose Decay Capabilities.</title>
        <authorList>
            <person name="Nagy L.G."/>
            <person name="Riley R."/>
            <person name="Tritt A."/>
            <person name="Adam C."/>
            <person name="Daum C."/>
            <person name="Floudas D."/>
            <person name="Sun H."/>
            <person name="Yadav J.S."/>
            <person name="Pangilinan J."/>
            <person name="Larsson K.H."/>
            <person name="Matsuura K."/>
            <person name="Barry K."/>
            <person name="Labutti K."/>
            <person name="Kuo R."/>
            <person name="Ohm R.A."/>
            <person name="Bhattacharya S.S."/>
            <person name="Shirouzu T."/>
            <person name="Yoshinaga Y."/>
            <person name="Martin F.M."/>
            <person name="Grigoriev I.V."/>
            <person name="Hibbett D.S."/>
        </authorList>
    </citation>
    <scope>NUCLEOTIDE SEQUENCE [LARGE SCALE GENOMIC DNA]</scope>
    <source>
        <strain evidence="3 4">TUFC12733</strain>
    </source>
</reference>
<name>A0A167JVM8_CALVF</name>
<dbReference type="AlphaFoldDB" id="A0A167JVM8"/>
<organism evidence="3 4">
    <name type="scientific">Calocera viscosa (strain TUFC12733)</name>
    <dbReference type="NCBI Taxonomy" id="1330018"/>
    <lineage>
        <taxon>Eukaryota</taxon>
        <taxon>Fungi</taxon>
        <taxon>Dikarya</taxon>
        <taxon>Basidiomycota</taxon>
        <taxon>Agaricomycotina</taxon>
        <taxon>Dacrymycetes</taxon>
        <taxon>Dacrymycetales</taxon>
        <taxon>Dacrymycetaceae</taxon>
        <taxon>Calocera</taxon>
    </lineage>
</organism>
<feature type="transmembrane region" description="Helical" evidence="1">
    <location>
        <begin position="61"/>
        <end position="83"/>
    </location>
</feature>
<proteinExistence type="predicted"/>
<evidence type="ECO:0000313" key="3">
    <source>
        <dbReference type="EMBL" id="KZO93959.1"/>
    </source>
</evidence>
<dbReference type="EMBL" id="KV417298">
    <property type="protein sequence ID" value="KZO93959.1"/>
    <property type="molecule type" value="Genomic_DNA"/>
</dbReference>
<dbReference type="Proteomes" id="UP000076738">
    <property type="component" value="Unassembled WGS sequence"/>
</dbReference>